<evidence type="ECO:0000259" key="2">
    <source>
        <dbReference type="Pfam" id="PF19910"/>
    </source>
</evidence>
<name>K6A7G8_9BACT</name>
<dbReference type="AlphaFoldDB" id="K6A7G8"/>
<organism evidence="3 4">
    <name type="scientific">Parabacteroides goldsteinii CL02T12C30</name>
    <dbReference type="NCBI Taxonomy" id="999418"/>
    <lineage>
        <taxon>Bacteria</taxon>
        <taxon>Pseudomonadati</taxon>
        <taxon>Bacteroidota</taxon>
        <taxon>Bacteroidia</taxon>
        <taxon>Bacteroidales</taxon>
        <taxon>Tannerellaceae</taxon>
        <taxon>Parabacteroides</taxon>
    </lineage>
</organism>
<feature type="region of interest" description="Disordered" evidence="1">
    <location>
        <begin position="1"/>
        <end position="26"/>
    </location>
</feature>
<dbReference type="PATRIC" id="fig|999418.3.peg.459"/>
<gene>
    <name evidence="3" type="ORF">HMPREF1076_00457</name>
</gene>
<feature type="compositionally biased region" description="Polar residues" evidence="1">
    <location>
        <begin position="1"/>
        <end position="20"/>
    </location>
</feature>
<dbReference type="Proteomes" id="UP000006330">
    <property type="component" value="Unassembled WGS sequence"/>
</dbReference>
<feature type="domain" description="DUF6383" evidence="2">
    <location>
        <begin position="1027"/>
        <end position="1100"/>
    </location>
</feature>
<evidence type="ECO:0000313" key="4">
    <source>
        <dbReference type="Proteomes" id="UP000006330"/>
    </source>
</evidence>
<proteinExistence type="predicted"/>
<sequence length="1101" mass="120560">MLSYQSNSKQCTKQGLSQTKGKAPKKNGEIKGTFKLAIFWGVERFYCESDLLHFSINIKLFIMNKKFSTLFAGVALLGATSVFAADNVTSLVEGTNSGLYQLKTDGGQFLSINEDGKLSVVDAIEADNVASTLWCVTVTEENKGKAPYFDFVNKGAEALLSITMEEFAAGATATTVAPEVGGEVSGWAFSPTYETLVNEKPLYSYFTTDSVVGFVVDNGTVVLKKDLASNAATTFTTTFSLVEADAVTLNAEQINTKLGIQKKDAGVKLTFTPDASNTSLKNPFSQELFLAAQVEGEDFVYITRKEDAKALFVDTAYINTTGSMFLAFNYMEDLDELKDSDLEGHGQFLFTYFPTNDSLVIQVKSIIKEPTAGSWAATTATSITDNDDDFNYVTVQDLVKEDQIRVVTIGEKKETDIVLGFTSCKESDTDRVSLEDGVYFIRNAKTNKYYASPIHIDGEEAQWVSVDADEQNVNHMPAYQWVVLKTKTSEYFAATSPVDVANREYAGLNKNYQFTQAEGSSKYFCEAISATDSLVITKITDANVLGDEHLGYKYLTKDELMITNYAFNYFNPYTMEKYIAQVAGSNKLNVLQDTPTYFEIKPVNGNVAVDYGYKVTADVKKRINGLAQLKRESYTIHTKNAVIALGEENNFVITDKTAASKFFFKENNQLDATCYYAFVDAEDVNADGSFNFKAGVADQSLTALLQQQVINEVRTSAFSIGLTDQPLYRRFNNVKLDGAVEGNEDATKLLKFKEAYVNDYLMDETNVNFKREGMSYLGIGAANIAEAGLSFNVRPYNIGKSAQYNIKPQYLIYVSETVNEGSENIPCDATNHKHMNADGEECGPEDCIHATPAVEGFNRYKLLVSFADSTDTQVVTEKQLYKFGKYVRVGFVDAVEQDSVIYILGNTFATVATKDLSMDDVKKALEAKKISSINMKATVKEDKHHNYTWSFRYIDPTKAANEVEEDRAFLIESNAVAPIAPKNAAWIKNQNNCLVLSAMDASFDDAKTGGDAALIFNIEKGAADDMATDNESISASEVSVVATNGAVIIKGAEGKTVAISNVLGQTIANTVITSSEATISVPAGVVVVAVEGEAAVKAIVK</sequence>
<dbReference type="EMBL" id="AGZO01000007">
    <property type="protein sequence ID" value="EKN19535.1"/>
    <property type="molecule type" value="Genomic_DNA"/>
</dbReference>
<protein>
    <recommendedName>
        <fullName evidence="2">DUF6383 domain-containing protein</fullName>
    </recommendedName>
</protein>
<dbReference type="Pfam" id="PF19910">
    <property type="entry name" value="DUF6383"/>
    <property type="match status" value="1"/>
</dbReference>
<dbReference type="HOGENOM" id="CLU_282110_0_0_10"/>
<accession>K6A7G8</accession>
<comment type="caution">
    <text evidence="3">The sequence shown here is derived from an EMBL/GenBank/DDBJ whole genome shotgun (WGS) entry which is preliminary data.</text>
</comment>
<evidence type="ECO:0000313" key="3">
    <source>
        <dbReference type="EMBL" id="EKN19535.1"/>
    </source>
</evidence>
<dbReference type="InterPro" id="IPR045963">
    <property type="entry name" value="DUF6383"/>
</dbReference>
<evidence type="ECO:0000256" key="1">
    <source>
        <dbReference type="SAM" id="MobiDB-lite"/>
    </source>
</evidence>
<reference evidence="3 4" key="1">
    <citation type="submission" date="2012-02" db="EMBL/GenBank/DDBJ databases">
        <title>The Genome Sequence of Parabacteroides goldsteinii CL02T12C30.</title>
        <authorList>
            <consortium name="The Broad Institute Genome Sequencing Platform"/>
            <person name="Earl A."/>
            <person name="Ward D."/>
            <person name="Feldgarden M."/>
            <person name="Gevers D."/>
            <person name="Zitomersky N.L."/>
            <person name="Coyne M.J."/>
            <person name="Comstock L.E."/>
            <person name="Young S.K."/>
            <person name="Zeng Q."/>
            <person name="Gargeya S."/>
            <person name="Fitzgerald M."/>
            <person name="Haas B."/>
            <person name="Abouelleil A."/>
            <person name="Alvarado L."/>
            <person name="Arachchi H.M."/>
            <person name="Berlin A."/>
            <person name="Chapman S.B."/>
            <person name="Gearin G."/>
            <person name="Goldberg J."/>
            <person name="Griggs A."/>
            <person name="Gujja S."/>
            <person name="Hansen M."/>
            <person name="Heiman D."/>
            <person name="Howarth C."/>
            <person name="Larimer J."/>
            <person name="Lui A."/>
            <person name="MacDonald P.J.P."/>
            <person name="McCowen C."/>
            <person name="Montmayeur A."/>
            <person name="Murphy C."/>
            <person name="Neiman D."/>
            <person name="Pearson M."/>
            <person name="Priest M."/>
            <person name="Roberts A."/>
            <person name="Saif S."/>
            <person name="Shea T."/>
            <person name="Sisk P."/>
            <person name="Stolte C."/>
            <person name="Sykes S."/>
            <person name="Wortman J."/>
            <person name="Nusbaum C."/>
            <person name="Birren B."/>
        </authorList>
    </citation>
    <scope>NUCLEOTIDE SEQUENCE [LARGE SCALE GENOMIC DNA]</scope>
    <source>
        <strain evidence="3 4">CL02T12C30</strain>
    </source>
</reference>